<organism evidence="7 8">
    <name type="scientific">Leptospira idonii</name>
    <dbReference type="NCBI Taxonomy" id="1193500"/>
    <lineage>
        <taxon>Bacteria</taxon>
        <taxon>Pseudomonadati</taxon>
        <taxon>Spirochaetota</taxon>
        <taxon>Spirochaetia</taxon>
        <taxon>Leptospirales</taxon>
        <taxon>Leptospiraceae</taxon>
        <taxon>Leptospira</taxon>
    </lineage>
</organism>
<proteinExistence type="inferred from homology"/>
<feature type="transmembrane region" description="Helical" evidence="6">
    <location>
        <begin position="77"/>
        <end position="99"/>
    </location>
</feature>
<dbReference type="OrthoDB" id="9802121at2"/>
<accession>A0A4R9LTK1</accession>
<evidence type="ECO:0000313" key="8">
    <source>
        <dbReference type="Proteomes" id="UP000298058"/>
    </source>
</evidence>
<dbReference type="EMBL" id="RQHW01000079">
    <property type="protein sequence ID" value="TGN17055.1"/>
    <property type="molecule type" value="Genomic_DNA"/>
</dbReference>
<reference evidence="7" key="1">
    <citation type="journal article" date="2019" name="PLoS Negl. Trop. Dis.">
        <title>Revisiting the worldwide diversity of Leptospira species in the environment.</title>
        <authorList>
            <person name="Vincent A.T."/>
            <person name="Schiettekatte O."/>
            <person name="Bourhy P."/>
            <person name="Veyrier F.J."/>
            <person name="Picardeau M."/>
        </authorList>
    </citation>
    <scope>NUCLEOTIDE SEQUENCE [LARGE SCALE GENOMIC DNA]</scope>
    <source>
        <strain evidence="7">201300427</strain>
    </source>
</reference>
<keyword evidence="4 6" id="KW-1133">Transmembrane helix</keyword>
<dbReference type="RefSeq" id="WP_135761962.1">
    <property type="nucleotide sequence ID" value="NZ_RQHW01000079.1"/>
</dbReference>
<keyword evidence="3 6" id="KW-0812">Transmembrane</keyword>
<name>A0A4R9LTK1_9LEPT</name>
<dbReference type="InterPro" id="IPR006696">
    <property type="entry name" value="DUF423"/>
</dbReference>
<dbReference type="GO" id="GO:0005886">
    <property type="term" value="C:plasma membrane"/>
    <property type="evidence" value="ECO:0007669"/>
    <property type="project" value="TreeGrafter"/>
</dbReference>
<gene>
    <name evidence="7" type="ORF">EHS15_17890</name>
</gene>
<protein>
    <submittedName>
        <fullName evidence="7">DUF423 domain-containing protein</fullName>
    </submittedName>
</protein>
<evidence type="ECO:0000256" key="6">
    <source>
        <dbReference type="SAM" id="Phobius"/>
    </source>
</evidence>
<dbReference type="PANTHER" id="PTHR43461:SF1">
    <property type="entry name" value="TRANSMEMBRANE PROTEIN 256"/>
    <property type="match status" value="1"/>
</dbReference>
<evidence type="ECO:0000313" key="7">
    <source>
        <dbReference type="EMBL" id="TGN17055.1"/>
    </source>
</evidence>
<evidence type="ECO:0000256" key="1">
    <source>
        <dbReference type="ARBA" id="ARBA00004141"/>
    </source>
</evidence>
<evidence type="ECO:0000256" key="5">
    <source>
        <dbReference type="ARBA" id="ARBA00023136"/>
    </source>
</evidence>
<keyword evidence="8" id="KW-1185">Reference proteome</keyword>
<evidence type="ECO:0000256" key="4">
    <source>
        <dbReference type="ARBA" id="ARBA00022989"/>
    </source>
</evidence>
<evidence type="ECO:0000256" key="3">
    <source>
        <dbReference type="ARBA" id="ARBA00022692"/>
    </source>
</evidence>
<dbReference type="AlphaFoldDB" id="A0A4R9LTK1"/>
<keyword evidence="5 6" id="KW-0472">Membrane</keyword>
<sequence length="138" mass="15176">MNLVKNQSLRLPFLITCLSGFLAVAIGAFGAHGLKETIGERLPVFDTGSKYHFYHTIVCLVVLVSLAVQEGKPDRKILFSVWFFIIGILLFSFSLYTLAITGQRILGAITPLGGVCFLIGWILLGIGLYQSFLVPKKN</sequence>
<feature type="transmembrane region" description="Helical" evidence="6">
    <location>
        <begin position="51"/>
        <end position="68"/>
    </location>
</feature>
<dbReference type="Proteomes" id="UP000298058">
    <property type="component" value="Unassembled WGS sequence"/>
</dbReference>
<comment type="caution">
    <text evidence="7">The sequence shown here is derived from an EMBL/GenBank/DDBJ whole genome shotgun (WGS) entry which is preliminary data.</text>
</comment>
<dbReference type="Pfam" id="PF04241">
    <property type="entry name" value="DUF423"/>
    <property type="match status" value="1"/>
</dbReference>
<feature type="transmembrane region" description="Helical" evidence="6">
    <location>
        <begin position="12"/>
        <end position="31"/>
    </location>
</feature>
<feature type="transmembrane region" description="Helical" evidence="6">
    <location>
        <begin position="105"/>
        <end position="129"/>
    </location>
</feature>
<comment type="subcellular location">
    <subcellularLocation>
        <location evidence="1">Membrane</location>
        <topology evidence="1">Multi-pass membrane protein</topology>
    </subcellularLocation>
</comment>
<dbReference type="PANTHER" id="PTHR43461">
    <property type="entry name" value="TRANSMEMBRANE PROTEIN 256"/>
    <property type="match status" value="1"/>
</dbReference>
<evidence type="ECO:0000256" key="2">
    <source>
        <dbReference type="ARBA" id="ARBA00009694"/>
    </source>
</evidence>
<comment type="similarity">
    <text evidence="2">Belongs to the UPF0382 family.</text>
</comment>